<protein>
    <recommendedName>
        <fullName evidence="1">GIY-YIG domain-containing protein</fullName>
    </recommendedName>
</protein>
<dbReference type="SMART" id="SM00465">
    <property type="entry name" value="GIYc"/>
    <property type="match status" value="1"/>
</dbReference>
<dbReference type="RefSeq" id="WP_099324124.1">
    <property type="nucleotide sequence ID" value="NZ_CP049055.1"/>
</dbReference>
<dbReference type="KEGG" id="kst:KSMBR1_0750"/>
<dbReference type="Pfam" id="PF01986">
    <property type="entry name" value="DUF123"/>
    <property type="match status" value="1"/>
</dbReference>
<dbReference type="EMBL" id="CP049055">
    <property type="protein sequence ID" value="QII11173.1"/>
    <property type="molecule type" value="Genomic_DNA"/>
</dbReference>
<dbReference type="OrthoDB" id="9802365at2"/>
<reference evidence="2" key="1">
    <citation type="journal article" date="2006" name="Nature">
        <title>Deciphering the evolution and metabolism of an anammox bacterium from a community genome.</title>
        <authorList>
            <person name="Strous M."/>
            <person name="Pelletier E."/>
            <person name="Mangenot S."/>
            <person name="Rattei T."/>
            <person name="Lehner A."/>
            <person name="Taylor M.W."/>
            <person name="Horn M."/>
            <person name="Daims H."/>
            <person name="Bartol-Mavel D."/>
            <person name="Wincker P."/>
            <person name="Barbe V."/>
            <person name="Fonknechten N."/>
            <person name="Vallenet D."/>
            <person name="Segurens B."/>
            <person name="Schenowitz-Truong C."/>
            <person name="Medigue C."/>
            <person name="Collingro A."/>
            <person name="Snel B."/>
            <person name="Dutilh B.E."/>
            <person name="OpDenCamp H.J.M."/>
            <person name="vanDerDrift C."/>
            <person name="Cirpus I."/>
            <person name="vanDePas-Schoonen K.T."/>
            <person name="Harhangi H.R."/>
            <person name="vanNiftrik L."/>
            <person name="Schmid M."/>
            <person name="Keltjens J."/>
            <person name="vanDeVossenberg J."/>
            <person name="Kartal B."/>
            <person name="Meier H."/>
            <person name="Frishman D."/>
            <person name="Huynen M.A."/>
            <person name="Mewes H."/>
            <person name="Weissenbach J."/>
            <person name="Jetten M.S.M."/>
            <person name="Wagner M."/>
            <person name="LePaslier D."/>
        </authorList>
    </citation>
    <scope>NUCLEOTIDE SEQUENCE</scope>
</reference>
<evidence type="ECO:0000313" key="4">
    <source>
        <dbReference type="EMBL" id="SOH03261.1"/>
    </source>
</evidence>
<sequence>MGFSVKKGIYCLIIKLSQEREIPIGKLGTFHFPAGFYVYVGSAQNSLRLRIERHLRQTKNNRWHIDYLLDYGQIITVYSYAKDKSLECVLGHKIASLPKAIFPIKGFGSSDCSCITHLYFFPDNPSGALASFKGKFALLECRHYNTNGEDERYSK</sequence>
<organism evidence="2">
    <name type="scientific">Kuenenia stuttgartiensis</name>
    <dbReference type="NCBI Taxonomy" id="174633"/>
    <lineage>
        <taxon>Bacteria</taxon>
        <taxon>Pseudomonadati</taxon>
        <taxon>Planctomycetota</taxon>
        <taxon>Candidatus Brocadiia</taxon>
        <taxon>Candidatus Brocadiales</taxon>
        <taxon>Candidatus Brocadiaceae</taxon>
        <taxon>Candidatus Kuenenia</taxon>
    </lineage>
</organism>
<reference evidence="4" key="3">
    <citation type="submission" date="2017-10" db="EMBL/GenBank/DDBJ databases">
        <authorList>
            <person name="Banno H."/>
            <person name="Chua N.-H."/>
        </authorList>
    </citation>
    <scope>NUCLEOTIDE SEQUENCE [LARGE SCALE GENOMIC DNA]</scope>
    <source>
        <strain evidence="4">Kuenenia_mbr1_ru-nijmegen</strain>
    </source>
</reference>
<dbReference type="InterPro" id="IPR002837">
    <property type="entry name" value="DUF123"/>
</dbReference>
<reference evidence="5" key="4">
    <citation type="submission" date="2017-10" db="EMBL/GenBank/DDBJ databases">
        <authorList>
            <person name="Frank J."/>
        </authorList>
    </citation>
    <scope>NUCLEOTIDE SEQUENCE [LARGE SCALE GENOMIC DNA]</scope>
</reference>
<dbReference type="Proteomes" id="UP000501926">
    <property type="component" value="Chromosome"/>
</dbReference>
<dbReference type="PANTHER" id="PTHR37460:SF1">
    <property type="entry name" value="ENDONUCLEASE III"/>
    <property type="match status" value="1"/>
</dbReference>
<dbReference type="Proteomes" id="UP000221734">
    <property type="component" value="Chromosome Kuenenia_stuttgartiensis_MBR1"/>
</dbReference>
<dbReference type="EMBL" id="LT934425">
    <property type="protein sequence ID" value="SOH03261.1"/>
    <property type="molecule type" value="Genomic_DNA"/>
</dbReference>
<evidence type="ECO:0000313" key="3">
    <source>
        <dbReference type="EMBL" id="QII11173.1"/>
    </source>
</evidence>
<reference evidence="3 6" key="5">
    <citation type="submission" date="2020-02" db="EMBL/GenBank/DDBJ databases">
        <title>Newly sequenced genome of strain CSTR1 showed variability in Candidatus Kuenenia stuttgartiensis genomes.</title>
        <authorList>
            <person name="Ding C."/>
            <person name="Adrian L."/>
        </authorList>
    </citation>
    <scope>NUCLEOTIDE SEQUENCE [LARGE SCALE GENOMIC DNA]</scope>
    <source>
        <strain evidence="3 6">CSTR1</strain>
    </source>
</reference>
<dbReference type="EMBL" id="CT573071">
    <property type="protein sequence ID" value="CAJ74143.1"/>
    <property type="molecule type" value="Genomic_DNA"/>
</dbReference>
<dbReference type="CDD" id="cd10441">
    <property type="entry name" value="GIY-YIG_COG1833"/>
    <property type="match status" value="1"/>
</dbReference>
<accession>Q1Q2B2</accession>
<dbReference type="PANTHER" id="PTHR37460">
    <property type="entry name" value="ENDONUCLEASE III"/>
    <property type="match status" value="1"/>
</dbReference>
<reference evidence="2" key="2">
    <citation type="submission" date="2006-01" db="EMBL/GenBank/DDBJ databases">
        <authorList>
            <person name="Genoscope"/>
        </authorList>
    </citation>
    <scope>NUCLEOTIDE SEQUENCE</scope>
</reference>
<gene>
    <name evidence="3" type="ORF">KsCSTR_17940</name>
    <name evidence="4" type="ORF">KSMBR1_0750</name>
    <name evidence="2" type="ORF">kuste3382</name>
</gene>
<dbReference type="AlphaFoldDB" id="Q1Q2B2"/>
<evidence type="ECO:0000313" key="6">
    <source>
        <dbReference type="Proteomes" id="UP000501926"/>
    </source>
</evidence>
<proteinExistence type="predicted"/>
<name>Q1Q2B2_KUEST</name>
<evidence type="ECO:0000259" key="1">
    <source>
        <dbReference type="SMART" id="SM00465"/>
    </source>
</evidence>
<feature type="domain" description="GIY-YIG" evidence="1">
    <location>
        <begin position="24"/>
        <end position="122"/>
    </location>
</feature>
<evidence type="ECO:0000313" key="2">
    <source>
        <dbReference type="EMBL" id="CAJ74143.1"/>
    </source>
</evidence>
<dbReference type="InterPro" id="IPR000305">
    <property type="entry name" value="GIY-YIG_endonuc"/>
</dbReference>
<evidence type="ECO:0000313" key="5">
    <source>
        <dbReference type="Proteomes" id="UP000221734"/>
    </source>
</evidence>
<keyword evidence="5" id="KW-1185">Reference proteome</keyword>